<dbReference type="InterPro" id="IPR018392">
    <property type="entry name" value="LysM"/>
</dbReference>
<dbReference type="GeneID" id="303561020"/>
<accession>A0A9N7JMG4</accession>
<evidence type="ECO:0000313" key="3">
    <source>
        <dbReference type="EMBL" id="USS01311.1"/>
    </source>
</evidence>
<evidence type="ECO:0000313" key="5">
    <source>
        <dbReference type="Proteomes" id="UP001055437"/>
    </source>
</evidence>
<dbReference type="Proteomes" id="UP000280586">
    <property type="component" value="Chromosome"/>
</dbReference>
<dbReference type="AlphaFoldDB" id="A0A9N7JMG4"/>
<dbReference type="EMBL" id="CP023671">
    <property type="protein sequence ID" value="AYE34715.1"/>
    <property type="molecule type" value="Genomic_DNA"/>
</dbReference>
<dbReference type="Gene3D" id="3.10.350.10">
    <property type="entry name" value="LysM domain"/>
    <property type="match status" value="1"/>
</dbReference>
<dbReference type="GO" id="GO:0008932">
    <property type="term" value="F:lytic endotransglycosylase activity"/>
    <property type="evidence" value="ECO:0007669"/>
    <property type="project" value="TreeGrafter"/>
</dbReference>
<organism evidence="2 4">
    <name type="scientific">Clostridium septicum</name>
    <dbReference type="NCBI Taxonomy" id="1504"/>
    <lineage>
        <taxon>Bacteria</taxon>
        <taxon>Bacillati</taxon>
        <taxon>Bacillota</taxon>
        <taxon>Clostridia</taxon>
        <taxon>Eubacteriales</taxon>
        <taxon>Clostridiaceae</taxon>
        <taxon>Clostridium</taxon>
    </lineage>
</organism>
<dbReference type="RefSeq" id="WP_066676569.1">
    <property type="nucleotide sequence ID" value="NZ_CABMIZ010000017.1"/>
</dbReference>
<proteinExistence type="predicted"/>
<evidence type="ECO:0000313" key="4">
    <source>
        <dbReference type="Proteomes" id="UP000280586"/>
    </source>
</evidence>
<dbReference type="SMART" id="SM00257">
    <property type="entry name" value="LysM"/>
    <property type="match status" value="1"/>
</dbReference>
<dbReference type="Proteomes" id="UP001055437">
    <property type="component" value="Chromosome"/>
</dbReference>
<dbReference type="CDD" id="cd00118">
    <property type="entry name" value="LysM"/>
    <property type="match status" value="1"/>
</dbReference>
<dbReference type="SUPFAM" id="SSF54106">
    <property type="entry name" value="LysM domain"/>
    <property type="match status" value="1"/>
</dbReference>
<dbReference type="PROSITE" id="PS51782">
    <property type="entry name" value="LYSM"/>
    <property type="match status" value="1"/>
</dbReference>
<dbReference type="Pfam" id="PF12673">
    <property type="entry name" value="SipL"/>
    <property type="match status" value="3"/>
</dbReference>
<dbReference type="OrthoDB" id="9779340at2"/>
<dbReference type="PANTHER" id="PTHR33734">
    <property type="entry name" value="LYSM DOMAIN-CONTAINING GPI-ANCHORED PROTEIN 2"/>
    <property type="match status" value="1"/>
</dbReference>
<dbReference type="InterPro" id="IPR024300">
    <property type="entry name" value="SipL_SPOCS_dom"/>
</dbReference>
<name>A0A9N7JMG4_CLOSE</name>
<reference evidence="3" key="2">
    <citation type="submission" date="2022-06" db="EMBL/GenBank/DDBJ databases">
        <authorList>
            <person name="Holder M.E."/>
            <person name="Ajami N.J."/>
            <person name="Petrosino J.F."/>
        </authorList>
    </citation>
    <scope>NUCLEOTIDE SEQUENCE</scope>
    <source>
        <strain evidence="3">RMA 8861</strain>
    </source>
</reference>
<dbReference type="EMBL" id="CP099799">
    <property type="protein sequence ID" value="USS01311.1"/>
    <property type="molecule type" value="Genomic_DNA"/>
</dbReference>
<feature type="domain" description="LysM" evidence="1">
    <location>
        <begin position="476"/>
        <end position="520"/>
    </location>
</feature>
<protein>
    <submittedName>
        <fullName evidence="3">DUF3794 domain-containing protein</fullName>
    </submittedName>
    <submittedName>
        <fullName evidence="2">Peptidoglycan-binding protein</fullName>
    </submittedName>
</protein>
<dbReference type="Pfam" id="PF01476">
    <property type="entry name" value="LysM"/>
    <property type="match status" value="1"/>
</dbReference>
<gene>
    <name evidence="2" type="ORF">CP523_10045</name>
    <name evidence="3" type="ORF">NH397_02385</name>
</gene>
<dbReference type="PANTHER" id="PTHR33734:SF22">
    <property type="entry name" value="MEMBRANE-BOUND LYTIC MUREIN TRANSGLYCOSYLASE D"/>
    <property type="match status" value="1"/>
</dbReference>
<reference evidence="2 4" key="1">
    <citation type="submission" date="2017-09" db="EMBL/GenBank/DDBJ databases">
        <authorList>
            <person name="Thomas P."/>
            <person name="Seyboldt C."/>
        </authorList>
    </citation>
    <scope>NUCLEOTIDE SEQUENCE [LARGE SCALE GENOMIC DNA]</scope>
    <source>
        <strain evidence="2 4">DSM 7534</strain>
    </source>
</reference>
<evidence type="ECO:0000259" key="1">
    <source>
        <dbReference type="PROSITE" id="PS51782"/>
    </source>
</evidence>
<sequence>MSQIDVIKESVQYEQLIKENSSNHVLKGEYLIRDSHPDMKEVLGVEAKAFITNKEVLADKVMVEGQLNYTVFYLPKDEVTVDTPSSKIHSVEFNEKFANYLDLDNDEHRVLCEVECEIEHIEASWMNERKVGIDGLLALKWELYRSGEFEYVKDIEGKEDIQILKKEEVINSVKGEKDLELIGKSMMKVTMDKPEIEDVLKCSMNIHKKEVKVGEDRIYIGCYCKIEVLYKGKENKELVILQDDVYLSKEEELVGVGSDMISSLNLAVKNSECIIAADDLGESRVVNLEFQIKGKVKVYSKDKIELLKDAYSPSMNVELNKVNNEFGVIQGTGSTEVMAKDNIYIKNENVKIEQIICTSGSANILEKIVEDDRVKLEGVIKATVLYKEASEDCRYGVATGEIPFTTTMDFKNARKGMDVIAKATIENIDSSIEANTIAIRATVAISAKVCYKVKKEWVVDVVEGPEEKKEKKSSVTIYVVSKEDTLWDLAKKYCTTIDELMKLNNLESQDKLTSGDRIIIPGRAIF</sequence>
<keyword evidence="5" id="KW-1185">Reference proteome</keyword>
<dbReference type="KEGG" id="csep:CP523_10045"/>
<dbReference type="InterPro" id="IPR036779">
    <property type="entry name" value="LysM_dom_sf"/>
</dbReference>
<evidence type="ECO:0000313" key="2">
    <source>
        <dbReference type="EMBL" id="AYE34715.1"/>
    </source>
</evidence>